<dbReference type="SUPFAM" id="SSF56322">
    <property type="entry name" value="ADC synthase"/>
    <property type="match status" value="1"/>
</dbReference>
<gene>
    <name evidence="7" type="ORF">FYJ24_09790</name>
</gene>
<keyword evidence="2" id="KW-0315">Glutamine amidotransferase</keyword>
<dbReference type="PROSITE" id="PS51273">
    <property type="entry name" value="GATASE_TYPE_1"/>
    <property type="match status" value="1"/>
</dbReference>
<dbReference type="PRINTS" id="PR00096">
    <property type="entry name" value="GATASE"/>
</dbReference>
<proteinExistence type="predicted"/>
<evidence type="ECO:0000256" key="2">
    <source>
        <dbReference type="ARBA" id="ARBA00022962"/>
    </source>
</evidence>
<reference evidence="7 8" key="1">
    <citation type="submission" date="2019-08" db="EMBL/GenBank/DDBJ databases">
        <title>In-depth cultivation of the pig gut microbiome towards novel bacterial diversity and tailored functional studies.</title>
        <authorList>
            <person name="Wylensek D."/>
            <person name="Hitch T.C.A."/>
            <person name="Clavel T."/>
        </authorList>
    </citation>
    <scope>NUCLEOTIDE SEQUENCE [LARGE SCALE GENOMIC DNA]</scope>
    <source>
        <strain evidence="7 8">WB03_NA08</strain>
    </source>
</reference>
<dbReference type="SUPFAM" id="SSF52317">
    <property type="entry name" value="Class I glutamine amidotransferase-like"/>
    <property type="match status" value="1"/>
</dbReference>
<dbReference type="InterPro" id="IPR019999">
    <property type="entry name" value="Anth_synth_I-like"/>
</dbReference>
<evidence type="ECO:0000313" key="7">
    <source>
        <dbReference type="EMBL" id="MSS85048.1"/>
    </source>
</evidence>
<dbReference type="AlphaFoldDB" id="A0A6N7WA87"/>
<dbReference type="CDD" id="cd01743">
    <property type="entry name" value="GATase1_Anthranilate_Synthase"/>
    <property type="match status" value="1"/>
</dbReference>
<keyword evidence="8" id="KW-1185">Reference proteome</keyword>
<dbReference type="GO" id="GO:0004049">
    <property type="term" value="F:anthranilate synthase activity"/>
    <property type="evidence" value="ECO:0007669"/>
    <property type="project" value="UniProtKB-EC"/>
</dbReference>
<keyword evidence="3" id="KW-0456">Lyase</keyword>
<dbReference type="Gene3D" id="3.60.120.10">
    <property type="entry name" value="Anthranilate synthase"/>
    <property type="match status" value="1"/>
</dbReference>
<dbReference type="Proteomes" id="UP000470875">
    <property type="component" value="Unassembled WGS sequence"/>
</dbReference>
<evidence type="ECO:0000259" key="6">
    <source>
        <dbReference type="Pfam" id="PF00425"/>
    </source>
</evidence>
<protein>
    <recommendedName>
        <fullName evidence="1">anthranilate synthase</fullName>
        <ecNumber evidence="1">4.1.3.27</ecNumber>
    </recommendedName>
</protein>
<dbReference type="InterPro" id="IPR029062">
    <property type="entry name" value="Class_I_gatase-like"/>
</dbReference>
<dbReference type="Pfam" id="PF00117">
    <property type="entry name" value="GATase"/>
    <property type="match status" value="1"/>
</dbReference>
<dbReference type="PANTHER" id="PTHR11236:SF49">
    <property type="entry name" value="ANTHRANILATE SYNTHASE COMPONENT 1"/>
    <property type="match status" value="1"/>
</dbReference>
<dbReference type="InterPro" id="IPR017926">
    <property type="entry name" value="GATASE"/>
</dbReference>
<dbReference type="InterPro" id="IPR005801">
    <property type="entry name" value="ADC_synthase"/>
</dbReference>
<dbReference type="PRINTS" id="PR00097">
    <property type="entry name" value="ANTSNTHASEII"/>
</dbReference>
<dbReference type="InterPro" id="IPR006221">
    <property type="entry name" value="TrpG/PapA_dom"/>
</dbReference>
<evidence type="ECO:0000256" key="4">
    <source>
        <dbReference type="ARBA" id="ARBA00047683"/>
    </source>
</evidence>
<comment type="caution">
    <text evidence="7">The sequence shown here is derived from an EMBL/GenBank/DDBJ whole genome shotgun (WGS) entry which is preliminary data.</text>
</comment>
<comment type="catalytic activity">
    <reaction evidence="4">
        <text>chorismate + L-glutamine = anthranilate + pyruvate + L-glutamate + H(+)</text>
        <dbReference type="Rhea" id="RHEA:21732"/>
        <dbReference type="ChEBI" id="CHEBI:15361"/>
        <dbReference type="ChEBI" id="CHEBI:15378"/>
        <dbReference type="ChEBI" id="CHEBI:16567"/>
        <dbReference type="ChEBI" id="CHEBI:29748"/>
        <dbReference type="ChEBI" id="CHEBI:29985"/>
        <dbReference type="ChEBI" id="CHEBI:58359"/>
        <dbReference type="EC" id="4.1.3.27"/>
    </reaction>
</comment>
<sequence length="617" mass="67634">MAPQAQETIARLLDLPPTRGFAVLRHLDELSLTVLTGDIQSVDMLADIPLEGKEVIAMVPFRQIRERGFEAIDDGSPLLVLVADKKEVLDTAAFVDALPESLPQIDDLGFSLSDEEYAQRATTVIRDEIGRGEGANFVIRRDYRAKTKEPTRQATLAWLRRLLEGESGAYWTFAFCAPEIFAVGATPERHVSVEQGTVMMNPISGTLRHGDHVPTTSELLAFLQDRKESEELVMVVDEELKMMSAVCPEGGVMRGPFLKPMSRLTHTEYLLEGRSKLDPREILRLTMFAPTVTGSPMENACRVIARHEDTGRGYYSGVLAHFAPTATGYDLHASILIRTAFLTPSGDITVSAGATLVRHSDAMSEAKETHAKASGVLGALGIGRSKTQGEPMPRPALNTAVDDPQVAQALTDRNRHLAPFWRDEQTVVATFDAQVLVVDCEDEFTTMLAHQLRRLGMDVKILPWDEVENVLDWDLVVFGPGPGDPLSGGDPRIARVRSLISERMGRPMVAVCLSHQILASMSGLEIRQLPVPRQGQPLDVEILGKNSRIGFYNTFTAVGADGSRTPLWNLRVHSEPDTGFVHLLTGENVVSVQGHLESVLSYDGFGALTRVVAHVLS</sequence>
<feature type="domain" description="Glutamine amidotransferase" evidence="5">
    <location>
        <begin position="436"/>
        <end position="603"/>
    </location>
</feature>
<evidence type="ECO:0000256" key="1">
    <source>
        <dbReference type="ARBA" id="ARBA00012266"/>
    </source>
</evidence>
<dbReference type="Pfam" id="PF00425">
    <property type="entry name" value="Chorismate_bind"/>
    <property type="match status" value="1"/>
</dbReference>
<dbReference type="PANTHER" id="PTHR11236">
    <property type="entry name" value="AMINOBENZOATE/ANTHRANILATE SYNTHASE"/>
    <property type="match status" value="1"/>
</dbReference>
<feature type="domain" description="Chorismate-utilising enzyme C-terminal" evidence="6">
    <location>
        <begin position="115"/>
        <end position="372"/>
    </location>
</feature>
<dbReference type="EC" id="4.1.3.27" evidence="1"/>
<evidence type="ECO:0000256" key="3">
    <source>
        <dbReference type="ARBA" id="ARBA00023239"/>
    </source>
</evidence>
<organism evidence="7 8">
    <name type="scientific">Scrofimicrobium canadense</name>
    <dbReference type="NCBI Taxonomy" id="2652290"/>
    <lineage>
        <taxon>Bacteria</taxon>
        <taxon>Bacillati</taxon>
        <taxon>Actinomycetota</taxon>
        <taxon>Actinomycetes</taxon>
        <taxon>Actinomycetales</taxon>
        <taxon>Actinomycetaceae</taxon>
        <taxon>Scrofimicrobium</taxon>
    </lineage>
</organism>
<dbReference type="Gene3D" id="3.40.50.880">
    <property type="match status" value="1"/>
</dbReference>
<evidence type="ECO:0000313" key="8">
    <source>
        <dbReference type="Proteomes" id="UP000470875"/>
    </source>
</evidence>
<name>A0A6N7WA87_9ACTO</name>
<evidence type="ECO:0000259" key="5">
    <source>
        <dbReference type="Pfam" id="PF00117"/>
    </source>
</evidence>
<dbReference type="InterPro" id="IPR015890">
    <property type="entry name" value="Chorismate_C"/>
</dbReference>
<dbReference type="GO" id="GO:0000162">
    <property type="term" value="P:L-tryptophan biosynthetic process"/>
    <property type="evidence" value="ECO:0007669"/>
    <property type="project" value="TreeGrafter"/>
</dbReference>
<dbReference type="RefSeq" id="WP_154545938.1">
    <property type="nucleotide sequence ID" value="NZ_VULO01000011.1"/>
</dbReference>
<dbReference type="EMBL" id="VULO01000011">
    <property type="protein sequence ID" value="MSS85048.1"/>
    <property type="molecule type" value="Genomic_DNA"/>
</dbReference>
<accession>A0A6N7WA87</accession>